<comment type="cofactor">
    <cofactor evidence="1">
        <name>Zn(2+)</name>
        <dbReference type="ChEBI" id="CHEBI:29105"/>
    </cofactor>
</comment>
<dbReference type="Gene3D" id="3.40.630.10">
    <property type="entry name" value="Zn peptidases"/>
    <property type="match status" value="1"/>
</dbReference>
<comment type="caution">
    <text evidence="6">The sequence shown here is derived from an EMBL/GenBank/DDBJ whole genome shotgun (WGS) entry which is preliminary data.</text>
</comment>
<dbReference type="InterPro" id="IPR055438">
    <property type="entry name" value="AstE_AspA_cat"/>
</dbReference>
<keyword evidence="3" id="KW-0378">Hydrolase</keyword>
<evidence type="ECO:0000313" key="6">
    <source>
        <dbReference type="EMBL" id="MFD2262651.1"/>
    </source>
</evidence>
<gene>
    <name evidence="6" type="ORF">ACFSM5_07105</name>
</gene>
<dbReference type="InterPro" id="IPR050178">
    <property type="entry name" value="AspA/AstE_fam"/>
</dbReference>
<keyword evidence="4" id="KW-0862">Zinc</keyword>
<reference evidence="7" key="1">
    <citation type="journal article" date="2019" name="Int. J. Syst. Evol. Microbiol.">
        <title>The Global Catalogue of Microorganisms (GCM) 10K type strain sequencing project: providing services to taxonomists for standard genome sequencing and annotation.</title>
        <authorList>
            <consortium name="The Broad Institute Genomics Platform"/>
            <consortium name="The Broad Institute Genome Sequencing Center for Infectious Disease"/>
            <person name="Wu L."/>
            <person name="Ma J."/>
        </authorList>
    </citation>
    <scope>NUCLEOTIDE SEQUENCE [LARGE SCALE GENOMIC DNA]</scope>
    <source>
        <strain evidence="7">CGMCC 1.19062</strain>
    </source>
</reference>
<evidence type="ECO:0000259" key="5">
    <source>
        <dbReference type="Pfam" id="PF24827"/>
    </source>
</evidence>
<feature type="domain" description="Succinylglutamate desuccinylase/Aspartoacylase catalytic" evidence="5">
    <location>
        <begin position="36"/>
        <end position="221"/>
    </location>
</feature>
<evidence type="ECO:0000256" key="1">
    <source>
        <dbReference type="ARBA" id="ARBA00001947"/>
    </source>
</evidence>
<dbReference type="Proteomes" id="UP001597295">
    <property type="component" value="Unassembled WGS sequence"/>
</dbReference>
<dbReference type="RefSeq" id="WP_379875615.1">
    <property type="nucleotide sequence ID" value="NZ_JBHUIP010000005.1"/>
</dbReference>
<dbReference type="CDD" id="cd06910">
    <property type="entry name" value="M14_ASTE_ASPA-like"/>
    <property type="match status" value="1"/>
</dbReference>
<proteinExistence type="predicted"/>
<name>A0ABW5DRU7_9PROT</name>
<evidence type="ECO:0000256" key="3">
    <source>
        <dbReference type="ARBA" id="ARBA00022801"/>
    </source>
</evidence>
<dbReference type="PANTHER" id="PTHR15162:SF7">
    <property type="entry name" value="SUCCINYLGLUTAMATE DESUCCINYLASE"/>
    <property type="match status" value="1"/>
</dbReference>
<keyword evidence="2" id="KW-0479">Metal-binding</keyword>
<protein>
    <submittedName>
        <fullName evidence="6">M14 family metallopeptidase</fullName>
    </submittedName>
</protein>
<accession>A0ABW5DRU7</accession>
<organism evidence="6 7">
    <name type="scientific">Lacibacterium aquatile</name>
    <dbReference type="NCBI Taxonomy" id="1168082"/>
    <lineage>
        <taxon>Bacteria</taxon>
        <taxon>Pseudomonadati</taxon>
        <taxon>Pseudomonadota</taxon>
        <taxon>Alphaproteobacteria</taxon>
        <taxon>Rhodospirillales</taxon>
        <taxon>Rhodospirillaceae</taxon>
    </lineage>
</organism>
<dbReference type="PANTHER" id="PTHR15162">
    <property type="entry name" value="ASPARTOACYLASE"/>
    <property type="match status" value="1"/>
</dbReference>
<evidence type="ECO:0000256" key="4">
    <source>
        <dbReference type="ARBA" id="ARBA00022833"/>
    </source>
</evidence>
<keyword evidence="7" id="KW-1185">Reference proteome</keyword>
<evidence type="ECO:0000256" key="2">
    <source>
        <dbReference type="ARBA" id="ARBA00022723"/>
    </source>
</evidence>
<sequence>MTHSIPIVELTLPDLRPYAEGNCGVPYVWRFESGQPGPDAMLVALTHGNELCGAIALDKLLRAGMRPKRGALTFVFANIAAALNFDPLMPEQSRYVDEDFNRVWDIATLDGPRTSTELIRARALRPIVDRADLLLDLHSMQHPTEPLALAGMQQKGREMAERIGLPATIVMDKGHTSGRRLRDYGFFDDPASSKAALLVECGQHWETSSAQVAEATVARFLAAYDIADPGPVPPPTPQRTIEVTEAITVSTDRFHFVAPYLGMEIIEQAGSIIAYDGASPIYTPYDNCVLIMPTRNLRPGLTAVRLGRLSQ</sequence>
<dbReference type="EMBL" id="JBHUIP010000005">
    <property type="protein sequence ID" value="MFD2262651.1"/>
    <property type="molecule type" value="Genomic_DNA"/>
</dbReference>
<evidence type="ECO:0000313" key="7">
    <source>
        <dbReference type="Proteomes" id="UP001597295"/>
    </source>
</evidence>
<dbReference type="SUPFAM" id="SSF53187">
    <property type="entry name" value="Zn-dependent exopeptidases"/>
    <property type="match status" value="1"/>
</dbReference>
<dbReference type="Pfam" id="PF24827">
    <property type="entry name" value="AstE_AspA_cat"/>
    <property type="match status" value="1"/>
</dbReference>